<reference evidence="2 3" key="1">
    <citation type="journal article" date="2024" name="Int. J. Mol. Sci.">
        <title>Exploration of Alicyclobacillus spp. Genome in Search of Antibiotic Resistance.</title>
        <authorList>
            <person name="Bucka-Kolendo J."/>
            <person name="Kiousi D.E."/>
            <person name="Dekowska A."/>
            <person name="Mikolajczuk-Szczyrba A."/>
            <person name="Karadedos D.M."/>
            <person name="Michael P."/>
            <person name="Galanis A."/>
            <person name="Sokolowska B."/>
        </authorList>
    </citation>
    <scope>NUCLEOTIDE SEQUENCE [LARGE SCALE GENOMIC DNA]</scope>
    <source>
        <strain evidence="2 3">KKP 3000</strain>
    </source>
</reference>
<proteinExistence type="predicted"/>
<protein>
    <submittedName>
        <fullName evidence="2">Helix-turn-helix transcriptional regulator</fullName>
    </submittedName>
</protein>
<evidence type="ECO:0000259" key="1">
    <source>
        <dbReference type="PROSITE" id="PS50943"/>
    </source>
</evidence>
<dbReference type="RefSeq" id="WP_275474145.1">
    <property type="nucleotide sequence ID" value="NZ_CP162940.1"/>
</dbReference>
<dbReference type="CDD" id="cd00093">
    <property type="entry name" value="HTH_XRE"/>
    <property type="match status" value="1"/>
</dbReference>
<dbReference type="Proteomes" id="UP001579974">
    <property type="component" value="Unassembled WGS sequence"/>
</dbReference>
<dbReference type="PROSITE" id="PS50943">
    <property type="entry name" value="HTH_CROC1"/>
    <property type="match status" value="1"/>
</dbReference>
<dbReference type="EMBL" id="JBDXSU010000013">
    <property type="protein sequence ID" value="MFB5191715.1"/>
    <property type="molecule type" value="Genomic_DNA"/>
</dbReference>
<comment type="caution">
    <text evidence="2">The sequence shown here is derived from an EMBL/GenBank/DDBJ whole genome shotgun (WGS) entry which is preliminary data.</text>
</comment>
<dbReference type="Gene3D" id="1.10.260.40">
    <property type="entry name" value="lambda repressor-like DNA-binding domains"/>
    <property type="match status" value="1"/>
</dbReference>
<dbReference type="Pfam" id="PF01381">
    <property type="entry name" value="HTH_3"/>
    <property type="match status" value="1"/>
</dbReference>
<keyword evidence="3" id="KW-1185">Reference proteome</keyword>
<sequence length="105" mass="11952">MVQRRTFRSVPYASTVPFDNESYEALKQQFIEFANTWDRMRVACSPGMIVRGMRKAMGMSQRDMAIALDIEQGTLSKYESGTSIVPVALIDHVVSMLVEHVRNHD</sequence>
<dbReference type="InterPro" id="IPR001387">
    <property type="entry name" value="Cro/C1-type_HTH"/>
</dbReference>
<accession>A0ABV5AIP5</accession>
<evidence type="ECO:0000313" key="2">
    <source>
        <dbReference type="EMBL" id="MFB5191715.1"/>
    </source>
</evidence>
<name>A0ABV5AIP5_9BACL</name>
<dbReference type="SUPFAM" id="SSF47413">
    <property type="entry name" value="lambda repressor-like DNA-binding domains"/>
    <property type="match status" value="1"/>
</dbReference>
<feature type="domain" description="HTH cro/C1-type" evidence="1">
    <location>
        <begin position="50"/>
        <end position="90"/>
    </location>
</feature>
<gene>
    <name evidence="2" type="ORF">KKP3000_000492</name>
</gene>
<dbReference type="InterPro" id="IPR010982">
    <property type="entry name" value="Lambda_DNA-bd_dom_sf"/>
</dbReference>
<evidence type="ECO:0000313" key="3">
    <source>
        <dbReference type="Proteomes" id="UP001579974"/>
    </source>
</evidence>
<organism evidence="2 3">
    <name type="scientific">Alicyclobacillus fastidiosus</name>
    <dbReference type="NCBI Taxonomy" id="392011"/>
    <lineage>
        <taxon>Bacteria</taxon>
        <taxon>Bacillati</taxon>
        <taxon>Bacillota</taxon>
        <taxon>Bacilli</taxon>
        <taxon>Bacillales</taxon>
        <taxon>Alicyclobacillaceae</taxon>
        <taxon>Alicyclobacillus</taxon>
    </lineage>
</organism>